<evidence type="ECO:0000313" key="1">
    <source>
        <dbReference type="EMBL" id="ALF56326.1"/>
    </source>
</evidence>
<evidence type="ECO:0000313" key="2">
    <source>
        <dbReference type="Proteomes" id="UP000062645"/>
    </source>
</evidence>
<name>A0A0M4U159_9NOSO</name>
<dbReference type="CDD" id="cd22366">
    <property type="entry name" value="XisH-like"/>
    <property type="match status" value="1"/>
</dbReference>
<dbReference type="Pfam" id="PF08814">
    <property type="entry name" value="XisH"/>
    <property type="match status" value="1"/>
</dbReference>
<dbReference type="InterPro" id="IPR014919">
    <property type="entry name" value="XisH"/>
</dbReference>
<accession>A0A0M4U159</accession>
<dbReference type="STRING" id="224013.ACX27_09690"/>
<dbReference type="EMBL" id="CP012036">
    <property type="protein sequence ID" value="ALF56326.1"/>
    <property type="molecule type" value="Genomic_DNA"/>
</dbReference>
<dbReference type="PATRIC" id="fig|224013.5.peg.2347"/>
<dbReference type="InterPro" id="IPR011856">
    <property type="entry name" value="tRNA_endonuc-like_dom_sf"/>
</dbReference>
<reference evidence="1 2" key="2">
    <citation type="journal article" date="2016" name="Genome Announc.">
        <title>Draft Genome Sequence of the N2-Fixing Cyanobacterium Nostoc piscinale CENA21, Isolated from the Brazilian Amazon Floodplain.</title>
        <authorList>
            <person name="Leao T."/>
            <person name="Guimaraes P.I."/>
            <person name="de Melo A.G."/>
            <person name="Ramos R.T."/>
            <person name="Leao P.N."/>
            <person name="Silva A."/>
            <person name="Fiore M.F."/>
            <person name="Schneider M.P."/>
        </authorList>
    </citation>
    <scope>NUCLEOTIDE SEQUENCE [LARGE SCALE GENOMIC DNA]</scope>
    <source>
        <strain evidence="1 2">CENA21</strain>
    </source>
</reference>
<dbReference type="InterPro" id="IPR011335">
    <property type="entry name" value="Restrct_endonuc-II-like"/>
</dbReference>
<dbReference type="RefSeq" id="WP_062298253.1">
    <property type="nucleotide sequence ID" value="NZ_CP012036.1"/>
</dbReference>
<dbReference type="SUPFAM" id="SSF52980">
    <property type="entry name" value="Restriction endonuclease-like"/>
    <property type="match status" value="1"/>
</dbReference>
<organism evidence="1 2">
    <name type="scientific">Nostoc piscinale CENA21</name>
    <dbReference type="NCBI Taxonomy" id="224013"/>
    <lineage>
        <taxon>Bacteria</taxon>
        <taxon>Bacillati</taxon>
        <taxon>Cyanobacteriota</taxon>
        <taxon>Cyanophyceae</taxon>
        <taxon>Nostocales</taxon>
        <taxon>Nostocaceae</taxon>
        <taxon>Nostoc</taxon>
    </lineage>
</organism>
<protein>
    <submittedName>
        <fullName evidence="1">Fatty-acid synthase</fullName>
    </submittedName>
</protein>
<proteinExistence type="predicted"/>
<dbReference type="GO" id="GO:0003676">
    <property type="term" value="F:nucleic acid binding"/>
    <property type="evidence" value="ECO:0007669"/>
    <property type="project" value="InterPro"/>
</dbReference>
<reference evidence="2" key="1">
    <citation type="submission" date="2015-07" db="EMBL/GenBank/DDBJ databases">
        <title>Genome Of Nitrogen-Fixing Cyanobacterium Nostoc piscinale CENA21 From Solimoes/Amazon River Floodplain Sediments And Comparative Genomics To Uncover Biosynthetic Natural Products Potential.</title>
        <authorList>
            <person name="Leao T.F."/>
            <person name="Leao P.N."/>
            <person name="Guimaraes P.I."/>
            <person name="de Melo A.G.C."/>
            <person name="Ramos R.T.J."/>
            <person name="Silva A."/>
            <person name="Fiore M.F."/>
            <person name="Schneider M.P.C."/>
        </authorList>
    </citation>
    <scope>NUCLEOTIDE SEQUENCE [LARGE SCALE GENOMIC DNA]</scope>
    <source>
        <strain evidence="2">CENA21</strain>
    </source>
</reference>
<keyword evidence="2" id="KW-1185">Reference proteome</keyword>
<dbReference type="Proteomes" id="UP000062645">
    <property type="component" value="Chromosome"/>
</dbReference>
<dbReference type="OrthoDB" id="456752at2"/>
<gene>
    <name evidence="1" type="ORF">ACX27_09690</name>
</gene>
<dbReference type="KEGG" id="npz:ACX27_09690"/>
<sequence>MPVRDRYHQNVKNALIKDGWTITDDPFHLKWGKRDMYVDLGAEKLIAAEKEGQLIAVEIKTFRSVSDMTDLEHALGQYLSYRSVMTRTNPDRVLYLAVRDQVYADVFDEPIAKLLVEDYKVNVVVFNLEQEVIFRWIPWSNTDS</sequence>
<dbReference type="AlphaFoldDB" id="A0A0M4U159"/>
<dbReference type="Gene3D" id="3.40.1350.10">
    <property type="match status" value="1"/>
</dbReference>